<dbReference type="Proteomes" id="UP001500954">
    <property type="component" value="Unassembled WGS sequence"/>
</dbReference>
<gene>
    <name evidence="1" type="ORF">GCM10022395_30500</name>
</gene>
<dbReference type="RefSeq" id="WP_345007273.1">
    <property type="nucleotide sequence ID" value="NZ_BAABCY010000080.1"/>
</dbReference>
<accession>A0ABP6YBU7</accession>
<name>A0ABP6YBU7_9FLAO</name>
<evidence type="ECO:0000313" key="2">
    <source>
        <dbReference type="Proteomes" id="UP001500954"/>
    </source>
</evidence>
<organism evidence="1 2">
    <name type="scientific">Snuella lapsa</name>
    <dbReference type="NCBI Taxonomy" id="870481"/>
    <lineage>
        <taxon>Bacteria</taxon>
        <taxon>Pseudomonadati</taxon>
        <taxon>Bacteroidota</taxon>
        <taxon>Flavobacteriia</taxon>
        <taxon>Flavobacteriales</taxon>
        <taxon>Flavobacteriaceae</taxon>
        <taxon>Snuella</taxon>
    </lineage>
</organism>
<keyword evidence="2" id="KW-1185">Reference proteome</keyword>
<evidence type="ECO:0000313" key="1">
    <source>
        <dbReference type="EMBL" id="GAA3579717.1"/>
    </source>
</evidence>
<proteinExistence type="predicted"/>
<dbReference type="EMBL" id="BAABCY010000080">
    <property type="protein sequence ID" value="GAA3579717.1"/>
    <property type="molecule type" value="Genomic_DNA"/>
</dbReference>
<comment type="caution">
    <text evidence="1">The sequence shown here is derived from an EMBL/GenBank/DDBJ whole genome shotgun (WGS) entry which is preliminary data.</text>
</comment>
<reference evidence="2" key="1">
    <citation type="journal article" date="2019" name="Int. J. Syst. Evol. Microbiol.">
        <title>The Global Catalogue of Microorganisms (GCM) 10K type strain sequencing project: providing services to taxonomists for standard genome sequencing and annotation.</title>
        <authorList>
            <consortium name="The Broad Institute Genomics Platform"/>
            <consortium name="The Broad Institute Genome Sequencing Center for Infectious Disease"/>
            <person name="Wu L."/>
            <person name="Ma J."/>
        </authorList>
    </citation>
    <scope>NUCLEOTIDE SEQUENCE [LARGE SCALE GENOMIC DNA]</scope>
    <source>
        <strain evidence="2">JCM 17111</strain>
    </source>
</reference>
<sequence>MKKIKNFIENSFKTENMLCVNAYDEDLGDMLCNDILGYLISQVLNKSDKVMIVTDESLLDEHIEQQYYSHPNLNKEIIENHLIIEDVNKFGAKKVKIDKLAKYVTKHNIKVIHFHCFLNSRLNYDKLQLFLKAHGILGLLHTGYEMHSFLCPFDISILGTHKPKHYLFKFRTNSNPISYTEHFLKYKPINYNFSKCLKVVQSKKIAE</sequence>
<protein>
    <submittedName>
        <fullName evidence="1">Uncharacterized protein</fullName>
    </submittedName>
</protein>